<proteinExistence type="predicted"/>
<dbReference type="PROSITE" id="PS50894">
    <property type="entry name" value="HPT"/>
    <property type="match status" value="1"/>
</dbReference>
<feature type="domain" description="HPt" evidence="1">
    <location>
        <begin position="16"/>
        <end position="105"/>
    </location>
</feature>
<protein>
    <recommendedName>
        <fullName evidence="1">HPt domain-containing protein</fullName>
    </recommendedName>
</protein>
<gene>
    <name evidence="2" type="ORF">LCGC14_2290330</name>
</gene>
<reference evidence="2" key="1">
    <citation type="journal article" date="2015" name="Nature">
        <title>Complex archaea that bridge the gap between prokaryotes and eukaryotes.</title>
        <authorList>
            <person name="Spang A."/>
            <person name="Saw J.H."/>
            <person name="Jorgensen S.L."/>
            <person name="Zaremba-Niedzwiedzka K."/>
            <person name="Martijn J."/>
            <person name="Lind A.E."/>
            <person name="van Eijk R."/>
            <person name="Schleper C."/>
            <person name="Guy L."/>
            <person name="Ettema T.J."/>
        </authorList>
    </citation>
    <scope>NUCLEOTIDE SEQUENCE</scope>
</reference>
<evidence type="ECO:0000313" key="2">
    <source>
        <dbReference type="EMBL" id="KKL51953.1"/>
    </source>
</evidence>
<dbReference type="InterPro" id="IPR008207">
    <property type="entry name" value="Sig_transdc_His_kin_Hpt_dom"/>
</dbReference>
<organism evidence="2">
    <name type="scientific">marine sediment metagenome</name>
    <dbReference type="NCBI Taxonomy" id="412755"/>
    <lineage>
        <taxon>unclassified sequences</taxon>
        <taxon>metagenomes</taxon>
        <taxon>ecological metagenomes</taxon>
    </lineage>
</organism>
<dbReference type="InterPro" id="IPR036641">
    <property type="entry name" value="HPT_dom_sf"/>
</dbReference>
<accession>A0A0F9CRD7</accession>
<dbReference type="GO" id="GO:0000160">
    <property type="term" value="P:phosphorelay signal transduction system"/>
    <property type="evidence" value="ECO:0007669"/>
    <property type="project" value="InterPro"/>
</dbReference>
<dbReference type="EMBL" id="LAZR01032063">
    <property type="protein sequence ID" value="KKL51953.1"/>
    <property type="molecule type" value="Genomic_DNA"/>
</dbReference>
<evidence type="ECO:0000259" key="1">
    <source>
        <dbReference type="PROSITE" id="PS50894"/>
    </source>
</evidence>
<name>A0A0F9CRD7_9ZZZZ</name>
<dbReference type="SUPFAM" id="SSF47226">
    <property type="entry name" value="Histidine-containing phosphotransfer domain, HPT domain"/>
    <property type="match status" value="1"/>
</dbReference>
<dbReference type="AlphaFoldDB" id="A0A0F9CRD7"/>
<sequence>MEKPNLDYLKDLAGDDHEFEKEFIDILKTELPLEAAQYNDHITNESFRAASEDVHKIKHKINILGLTESYTIAASHEEELREGKRDRQIQFETILKLMENYLKEI</sequence>
<dbReference type="Gene3D" id="1.20.120.160">
    <property type="entry name" value="HPT domain"/>
    <property type="match status" value="1"/>
</dbReference>
<comment type="caution">
    <text evidence="2">The sequence shown here is derived from an EMBL/GenBank/DDBJ whole genome shotgun (WGS) entry which is preliminary data.</text>
</comment>